<name>A0ABP0PUH4_9DINO</name>
<feature type="compositionally biased region" description="Polar residues" evidence="7">
    <location>
        <begin position="834"/>
        <end position="843"/>
    </location>
</feature>
<dbReference type="InterPro" id="IPR000924">
    <property type="entry name" value="Glu/Gln-tRNA-synth"/>
</dbReference>
<dbReference type="GO" id="GO:0016874">
    <property type="term" value="F:ligase activity"/>
    <property type="evidence" value="ECO:0007669"/>
    <property type="project" value="UniProtKB-KW"/>
</dbReference>
<keyword evidence="6" id="KW-0030">Aminoacyl-tRNA synthetase</keyword>
<dbReference type="Pfam" id="PF00749">
    <property type="entry name" value="tRNA-synt_1c"/>
    <property type="match status" value="1"/>
</dbReference>
<feature type="compositionally biased region" description="Basic residues" evidence="7">
    <location>
        <begin position="854"/>
        <end position="870"/>
    </location>
</feature>
<protein>
    <submittedName>
        <fullName evidence="12">Glutamine--tRNA ligase (Glutaminyl-tRNA synthetase) (GlnRS)</fullName>
    </submittedName>
</protein>
<sequence>MVLKLKQNGKELDPKYFDEKEKAEFQASDAKEWQQWIRNRVVKRLSKAEEAKIPRHQIFRAPLRMVRVNKQTKLLAPLIAKSRLVVPGHRDPGLGHFRSDSPTATLQAVRISKASAVHNGWKGYSVDVTTAFLSGENLQRNVYVRAPEEGLPAVDAEPAVGGGELMQILRSAYGLVESPRLWYLRASKLLTSTPLKELPISKSSFVASDDTQAWALLNLHVDDGLLFGSEQDNRFLKLKKDINGMFTIKEWKSIPLTFLGVDLKERHGELYDDMPNYISKIALPDMKLNAKNDTPLNPQQLTAYRQLVMRLRWPGQQSMPQVLYKVSKLAQHATRATMGDYKAALQLYEERKEEAKQGRAVLPYPKIHGKLFVVTYFDTSLGKEKDGKSQLGAVHFLTNEEVSKGPQPAAAVDYTTNKSSRVVRSSMAAESCSLSLAVDRHLYVRLIADMMLHGVFEVGSEWRARLRVGGGVVTDAKSLYDHMCTTGQIPSERQTTLDLLVAKDLLEQEVFKLYWVPTHRQHADGLTKAMRNLLWEEYLTRKTRKTISLKETAEEKATEEHRKQLRKGQRERRKERSKKMVAPSSLAEPMHCFILKRLHCSAFNIADLMKRRRLDPFASRKAQGNNVQPNYAKVTSAADDDLDHLARAYGSLAAEIDPEDRLKLLSARGSRRGSRSSKDSEATLRKAARSLETESGQAPSRSQNVEVDPASLRDGKAKDPTANRTTHDVPPQILGRQVPTTGVEAPRERETRPRAQRETTSDALMKHIELPPPASAAPAAAVVPDDVSQDTETESETDASDTPREKDAKEERTCGRDAKFDALDAELAEHLEQDQQLDPSSLKRTLHASVKGLPKSKTKSSGKDRKKLHSAKPSSFRKNASLKAAEEGVEAGNLVEDIVLTDLKTKKYQGRVRTRFPPEPNGFLHIGHVKSICLNFGIAEKFGGSCNLRFDDTNPESEKQVYIDNIKEDVRWLGFEWDGSERYASDYFQQLYRWGEAFIDRGLAYVDELSAEDISEYRGSVTRPGKNSPFRDRPAEESLELFRQMRAGGMAQGSAVLRAKIDMSHPNVIMRDPIMYRILPDTPHPRTGNEWPIYPSYDWAHGLSDAIEGVTHSVCTLEFNMHNELYNWFNEKVLSLDDDSLPLCRPPDALPRQHEFARLEMTNIVVSKRKLKRLVEGEYVDGWDDPRMPTISGMRRRGYPPAALRKLCELIGVTKVPTSVIELSLLENCVRDALQETVAAKALCVLRPLPVTITNWSGEDELLEVPGDEARQMHFGKEILLDAEDFQEDPEPNFKRLAPGRKVKLRYSYVITCDEVIRGSDGDIKELRCSYDPESLGKRPPKKVAVIHWAHATQSAPVTVRMYDNLFSDARPEEAGDFLDALSGDSCKELTSSQLSFSLLRESLKKHSVEFTLRVVGHCLAAGARCEPSISAMWKKHQANVAIRLSFLKGRY</sequence>
<evidence type="ECO:0000256" key="3">
    <source>
        <dbReference type="ARBA" id="ARBA00022741"/>
    </source>
</evidence>
<feature type="compositionally biased region" description="Basic and acidic residues" evidence="7">
    <location>
        <begin position="551"/>
        <end position="562"/>
    </location>
</feature>
<dbReference type="SUPFAM" id="SSF52374">
    <property type="entry name" value="Nucleotidylyl transferase"/>
    <property type="match status" value="1"/>
</dbReference>
<dbReference type="InterPro" id="IPR049437">
    <property type="entry name" value="tRNA-synt_1c_C2"/>
</dbReference>
<dbReference type="InterPro" id="IPR011035">
    <property type="entry name" value="Ribosomal_bL25/Gln-tRNA_synth"/>
</dbReference>
<feature type="compositionally biased region" description="Basic and acidic residues" evidence="7">
    <location>
        <begin position="745"/>
        <end position="760"/>
    </location>
</feature>
<keyword evidence="3" id="KW-0547">Nucleotide-binding</keyword>
<feature type="compositionally biased region" description="Low complexity" evidence="7">
    <location>
        <begin position="776"/>
        <end position="786"/>
    </location>
</feature>
<dbReference type="InterPro" id="IPR013103">
    <property type="entry name" value="RVT_2"/>
</dbReference>
<dbReference type="Pfam" id="PF07727">
    <property type="entry name" value="RVT_2"/>
    <property type="match status" value="1"/>
</dbReference>
<evidence type="ECO:0000256" key="4">
    <source>
        <dbReference type="ARBA" id="ARBA00022840"/>
    </source>
</evidence>
<evidence type="ECO:0000313" key="13">
    <source>
        <dbReference type="Proteomes" id="UP001642464"/>
    </source>
</evidence>
<dbReference type="InterPro" id="IPR020061">
    <property type="entry name" value="Glu_tRNA_lig_a-bdl"/>
</dbReference>
<evidence type="ECO:0000259" key="11">
    <source>
        <dbReference type="Pfam" id="PF20974"/>
    </source>
</evidence>
<keyword evidence="2 12" id="KW-0436">Ligase</keyword>
<dbReference type="PANTHER" id="PTHR43097">
    <property type="entry name" value="GLUTAMINE-TRNA LIGASE"/>
    <property type="match status" value="1"/>
</dbReference>
<evidence type="ECO:0000256" key="6">
    <source>
        <dbReference type="ARBA" id="ARBA00023146"/>
    </source>
</evidence>
<evidence type="ECO:0000259" key="10">
    <source>
        <dbReference type="Pfam" id="PF07727"/>
    </source>
</evidence>
<keyword evidence="1" id="KW-0963">Cytoplasm</keyword>
<dbReference type="Pfam" id="PF20974">
    <property type="entry name" value="tRNA-synt_1c_C2"/>
    <property type="match status" value="1"/>
</dbReference>
<evidence type="ECO:0000256" key="7">
    <source>
        <dbReference type="SAM" id="MobiDB-lite"/>
    </source>
</evidence>
<keyword evidence="5" id="KW-0648">Protein biosynthesis</keyword>
<dbReference type="Gene3D" id="3.40.50.620">
    <property type="entry name" value="HUPs"/>
    <property type="match status" value="1"/>
</dbReference>
<dbReference type="NCBIfam" id="TIGR00440">
    <property type="entry name" value="glnS"/>
    <property type="match status" value="1"/>
</dbReference>
<dbReference type="InterPro" id="IPR020058">
    <property type="entry name" value="Glu/Gln-tRNA-synth_Ib_cat-dom"/>
</dbReference>
<dbReference type="InterPro" id="IPR014729">
    <property type="entry name" value="Rossmann-like_a/b/a_fold"/>
</dbReference>
<feature type="domain" description="Glutamyl/glutaminyl-tRNA synthetase class Ib catalytic" evidence="8">
    <location>
        <begin position="912"/>
        <end position="1235"/>
    </location>
</feature>
<dbReference type="PRINTS" id="PR00987">
    <property type="entry name" value="TRNASYNTHGLU"/>
</dbReference>
<dbReference type="PANTHER" id="PTHR43097:SF5">
    <property type="entry name" value="GLUTAMATE--TRNA LIGASE"/>
    <property type="match status" value="1"/>
</dbReference>
<keyword evidence="4" id="KW-0067">ATP-binding</keyword>
<dbReference type="Proteomes" id="UP001642464">
    <property type="component" value="Unassembled WGS sequence"/>
</dbReference>
<feature type="compositionally biased region" description="Basic and acidic residues" evidence="7">
    <location>
        <begin position="801"/>
        <end position="816"/>
    </location>
</feature>
<keyword evidence="13" id="KW-1185">Reference proteome</keyword>
<dbReference type="InterPro" id="IPR050132">
    <property type="entry name" value="Gln/Glu-tRNA_Ligase"/>
</dbReference>
<feature type="domain" description="Glutamyl/glutaminyl-tRNA synthetase class Ib anti-codon binding" evidence="9">
    <location>
        <begin position="1242"/>
        <end position="1332"/>
    </location>
</feature>
<dbReference type="EMBL" id="CAXAMM010038640">
    <property type="protein sequence ID" value="CAK9079693.1"/>
    <property type="molecule type" value="Genomic_DNA"/>
</dbReference>
<dbReference type="SUPFAM" id="SSF50715">
    <property type="entry name" value="Ribosomal protein L25-like"/>
    <property type="match status" value="1"/>
</dbReference>
<dbReference type="Gene3D" id="2.40.240.10">
    <property type="entry name" value="Ribosomal Protein L25, Chain P"/>
    <property type="match status" value="1"/>
</dbReference>
<feature type="region of interest" description="Disordered" evidence="7">
    <location>
        <begin position="832"/>
        <end position="880"/>
    </location>
</feature>
<evidence type="ECO:0000259" key="9">
    <source>
        <dbReference type="Pfam" id="PF03950"/>
    </source>
</evidence>
<dbReference type="Pfam" id="PF03950">
    <property type="entry name" value="tRNA-synt_1c_C"/>
    <property type="match status" value="1"/>
</dbReference>
<reference evidence="12 13" key="1">
    <citation type="submission" date="2024-02" db="EMBL/GenBank/DDBJ databases">
        <authorList>
            <person name="Chen Y."/>
            <person name="Shah S."/>
            <person name="Dougan E. K."/>
            <person name="Thang M."/>
            <person name="Chan C."/>
        </authorList>
    </citation>
    <scope>NUCLEOTIDE SEQUENCE [LARGE SCALE GENOMIC DNA]</scope>
</reference>
<gene>
    <name evidence="12" type="ORF">SCF082_LOCUS38023</name>
</gene>
<evidence type="ECO:0000256" key="1">
    <source>
        <dbReference type="ARBA" id="ARBA00022490"/>
    </source>
</evidence>
<evidence type="ECO:0000256" key="5">
    <source>
        <dbReference type="ARBA" id="ARBA00022917"/>
    </source>
</evidence>
<feature type="region of interest" description="Disordered" evidence="7">
    <location>
        <begin position="550"/>
        <end position="583"/>
    </location>
</feature>
<feature type="domain" description="Reverse transcriptase Ty1/copia-type" evidence="10">
    <location>
        <begin position="68"/>
        <end position="288"/>
    </location>
</feature>
<dbReference type="Gene3D" id="1.10.1160.10">
    <property type="entry name" value="Glutamyl-trna Synthetase, Domain 2"/>
    <property type="match status" value="1"/>
</dbReference>
<feature type="compositionally biased region" description="Basic and acidic residues" evidence="7">
    <location>
        <begin position="711"/>
        <end position="727"/>
    </location>
</feature>
<dbReference type="InterPro" id="IPR020059">
    <property type="entry name" value="Glu/Gln-tRNA-synth_Ib_codon-bd"/>
</dbReference>
<feature type="region of interest" description="Disordered" evidence="7">
    <location>
        <begin position="773"/>
        <end position="816"/>
    </location>
</feature>
<proteinExistence type="predicted"/>
<dbReference type="Gene3D" id="3.90.800.10">
    <property type="entry name" value="Glutamyl-tRNA Synthetase, Domain 3"/>
    <property type="match status" value="1"/>
</dbReference>
<evidence type="ECO:0000259" key="8">
    <source>
        <dbReference type="Pfam" id="PF00749"/>
    </source>
</evidence>
<feature type="compositionally biased region" description="Basic and acidic residues" evidence="7">
    <location>
        <begin position="676"/>
        <end position="692"/>
    </location>
</feature>
<dbReference type="InterPro" id="IPR004514">
    <property type="entry name" value="Gln-tRNA-synth"/>
</dbReference>
<comment type="caution">
    <text evidence="12">The sequence shown here is derived from an EMBL/GenBank/DDBJ whole genome shotgun (WGS) entry which is preliminary data.</text>
</comment>
<feature type="compositionally biased region" description="Acidic residues" evidence="7">
    <location>
        <begin position="787"/>
        <end position="799"/>
    </location>
</feature>
<feature type="region of interest" description="Disordered" evidence="7">
    <location>
        <begin position="667"/>
        <end position="760"/>
    </location>
</feature>
<feature type="domain" description="tRNA synthetases class I (E and Q) anti-codon binding" evidence="11">
    <location>
        <begin position="1346"/>
        <end position="1389"/>
    </location>
</feature>
<evidence type="ECO:0000256" key="2">
    <source>
        <dbReference type="ARBA" id="ARBA00022598"/>
    </source>
</evidence>
<organism evidence="12 13">
    <name type="scientific">Durusdinium trenchii</name>
    <dbReference type="NCBI Taxonomy" id="1381693"/>
    <lineage>
        <taxon>Eukaryota</taxon>
        <taxon>Sar</taxon>
        <taxon>Alveolata</taxon>
        <taxon>Dinophyceae</taxon>
        <taxon>Suessiales</taxon>
        <taxon>Symbiodiniaceae</taxon>
        <taxon>Durusdinium</taxon>
    </lineage>
</organism>
<dbReference type="InterPro" id="IPR020056">
    <property type="entry name" value="Rbsml_bL25/Gln-tRNA_synth_N"/>
</dbReference>
<feature type="compositionally biased region" description="Polar residues" evidence="7">
    <location>
        <begin position="693"/>
        <end position="705"/>
    </location>
</feature>
<accession>A0ABP0PUH4</accession>
<feature type="compositionally biased region" description="Basic residues" evidence="7">
    <location>
        <begin position="563"/>
        <end position="579"/>
    </location>
</feature>
<evidence type="ECO:0000313" key="12">
    <source>
        <dbReference type="EMBL" id="CAK9079693.1"/>
    </source>
</evidence>